<feature type="region of interest" description="Disordered" evidence="1">
    <location>
        <begin position="49"/>
        <end position="73"/>
    </location>
</feature>
<protein>
    <submittedName>
        <fullName evidence="2">Uncharacterized protein</fullName>
    </submittedName>
</protein>
<accession>A0A388K1X1</accession>
<dbReference type="AlphaFoldDB" id="A0A388K1X1"/>
<reference evidence="2 3" key="1">
    <citation type="journal article" date="2018" name="Cell">
        <title>The Chara Genome: Secondary Complexity and Implications for Plant Terrestrialization.</title>
        <authorList>
            <person name="Nishiyama T."/>
            <person name="Sakayama H."/>
            <person name="Vries J.D."/>
            <person name="Buschmann H."/>
            <person name="Saint-Marcoux D."/>
            <person name="Ullrich K.K."/>
            <person name="Haas F.B."/>
            <person name="Vanderstraeten L."/>
            <person name="Becker D."/>
            <person name="Lang D."/>
            <person name="Vosolsobe S."/>
            <person name="Rombauts S."/>
            <person name="Wilhelmsson P.K.I."/>
            <person name="Janitza P."/>
            <person name="Kern R."/>
            <person name="Heyl A."/>
            <person name="Rumpler F."/>
            <person name="Villalobos L.I.A.C."/>
            <person name="Clay J.M."/>
            <person name="Skokan R."/>
            <person name="Toyoda A."/>
            <person name="Suzuki Y."/>
            <person name="Kagoshima H."/>
            <person name="Schijlen E."/>
            <person name="Tajeshwar N."/>
            <person name="Catarino B."/>
            <person name="Hetherington A.J."/>
            <person name="Saltykova A."/>
            <person name="Bonnot C."/>
            <person name="Breuninger H."/>
            <person name="Symeonidi A."/>
            <person name="Radhakrishnan G.V."/>
            <person name="Van Nieuwerburgh F."/>
            <person name="Deforce D."/>
            <person name="Chang C."/>
            <person name="Karol K.G."/>
            <person name="Hedrich R."/>
            <person name="Ulvskov P."/>
            <person name="Glockner G."/>
            <person name="Delwiche C.F."/>
            <person name="Petrasek J."/>
            <person name="Van de Peer Y."/>
            <person name="Friml J."/>
            <person name="Beilby M."/>
            <person name="Dolan L."/>
            <person name="Kohara Y."/>
            <person name="Sugano S."/>
            <person name="Fujiyama A."/>
            <person name="Delaux P.-M."/>
            <person name="Quint M."/>
            <person name="TheiBen G."/>
            <person name="Hagemann M."/>
            <person name="Harholt J."/>
            <person name="Dunand C."/>
            <person name="Zachgo S."/>
            <person name="Langdale J."/>
            <person name="Maumus F."/>
            <person name="Straeten D.V.D."/>
            <person name="Gould S.B."/>
            <person name="Rensing S.A."/>
        </authorList>
    </citation>
    <scope>NUCLEOTIDE SEQUENCE [LARGE SCALE GENOMIC DNA]</scope>
    <source>
        <strain evidence="2 3">S276</strain>
    </source>
</reference>
<feature type="region of interest" description="Disordered" evidence="1">
    <location>
        <begin position="582"/>
        <end position="603"/>
    </location>
</feature>
<feature type="compositionally biased region" description="Basic and acidic residues" evidence="1">
    <location>
        <begin position="51"/>
        <end position="64"/>
    </location>
</feature>
<name>A0A388K1X1_CHABU</name>
<dbReference type="EMBL" id="BFEA01000045">
    <property type="protein sequence ID" value="GBG64036.1"/>
    <property type="molecule type" value="Genomic_DNA"/>
</dbReference>
<feature type="region of interest" description="Disordered" evidence="1">
    <location>
        <begin position="397"/>
        <end position="521"/>
    </location>
</feature>
<feature type="compositionally biased region" description="Acidic residues" evidence="1">
    <location>
        <begin position="591"/>
        <end position="603"/>
    </location>
</feature>
<feature type="compositionally biased region" description="Polar residues" evidence="1">
    <location>
        <begin position="434"/>
        <end position="454"/>
    </location>
</feature>
<feature type="compositionally biased region" description="Basic and acidic residues" evidence="1">
    <location>
        <begin position="457"/>
        <end position="468"/>
    </location>
</feature>
<feature type="region of interest" description="Disordered" evidence="1">
    <location>
        <begin position="87"/>
        <end position="113"/>
    </location>
</feature>
<keyword evidence="3" id="KW-1185">Reference proteome</keyword>
<organism evidence="2 3">
    <name type="scientific">Chara braunii</name>
    <name type="common">Braun's stonewort</name>
    <dbReference type="NCBI Taxonomy" id="69332"/>
    <lineage>
        <taxon>Eukaryota</taxon>
        <taxon>Viridiplantae</taxon>
        <taxon>Streptophyta</taxon>
        <taxon>Charophyceae</taxon>
        <taxon>Charales</taxon>
        <taxon>Characeae</taxon>
        <taxon>Chara</taxon>
    </lineage>
</organism>
<proteinExistence type="predicted"/>
<sequence length="753" mass="85313">MRLQRRKRKERDATTSGTPWGKRIVTDVLAELGYGKDAEVQEKVVTVFQSRSKEVGEEETRQEDYGEEETGSQVLTKAQLKQRNLLLGGHGSGKDKSRTQSLRRQPPPPLHICRQDPHKWVRRQHMVLGCLIVSWHPGPNVSTAGRVGEAKLPQDRWSLIRAHGRVQGHQVFRRPQASSRPSLPPRSKLRRLAWREEEVKGKEGKAMVVEDKEVKGVAAEEGTAGDAVVDGTDKEGRIKAAKVVKKGAKDMEGPALIGEMSSADIVALWATPYDFASNGGTMSSPEAQRRAAVGTAPPAMFIPWQEREDPPVRIEEVIGETEEVTQRLKAGTIKKEPIVVESDDEDSREVEESSITILEKMKDLLEKVGRYQQRLKELCNAQEWKADLPRVFLYESGPGSASGQQGYPGVAPVGSGPRSGMTFRPPTPHGRAPQATQTRSQSKAGPNQVPSQAPSRRRPEPERRKEVVEVPEEEDEEDDDTEDERLRQEEDRRTELRAQRRGNQEEAEPGQQDSAPKKRKYAVRLEEGFDVERMVDRLLEGTHSLAEEIRTIEEGPAQVEEHEQLMGGMYLLTNTLLQGDFDRKNSLSPVEGEDPVPESQDDEFEQGEIKEAFRAEEYDGIYLELGLLLSFEIRDRDESAKTQKMRHLYVVGATEERIREASKHVERSQMEDKMRWDQMARVRKEPLAVGDIVLLYDSSLEKQWSRKLDKRLFGPYRIVRCGEFGAYQIKELDGTEWKDWVSGTRLKKFVARE</sequence>
<gene>
    <name evidence="2" type="ORF">CBR_g40283</name>
</gene>
<feature type="compositionally biased region" description="Acidic residues" evidence="1">
    <location>
        <begin position="469"/>
        <end position="483"/>
    </location>
</feature>
<evidence type="ECO:0000313" key="3">
    <source>
        <dbReference type="Proteomes" id="UP000265515"/>
    </source>
</evidence>
<evidence type="ECO:0000256" key="1">
    <source>
        <dbReference type="SAM" id="MobiDB-lite"/>
    </source>
</evidence>
<dbReference type="Proteomes" id="UP000265515">
    <property type="component" value="Unassembled WGS sequence"/>
</dbReference>
<evidence type="ECO:0000313" key="2">
    <source>
        <dbReference type="EMBL" id="GBG64036.1"/>
    </source>
</evidence>
<comment type="caution">
    <text evidence="2">The sequence shown here is derived from an EMBL/GenBank/DDBJ whole genome shotgun (WGS) entry which is preliminary data.</text>
</comment>
<dbReference type="Gramene" id="GBG64036">
    <property type="protein sequence ID" value="GBG64036"/>
    <property type="gene ID" value="CBR_g40283"/>
</dbReference>
<feature type="compositionally biased region" description="Basic and acidic residues" evidence="1">
    <location>
        <begin position="484"/>
        <end position="504"/>
    </location>
</feature>
<feature type="region of interest" description="Disordered" evidence="1">
    <location>
        <begin position="1"/>
        <end position="22"/>
    </location>
</feature>